<evidence type="ECO:0000313" key="2">
    <source>
        <dbReference type="Proteomes" id="UP000011873"/>
    </source>
</evidence>
<comment type="caution">
    <text evidence="1">The sequence shown here is derived from an EMBL/GenBank/DDBJ whole genome shotgun (WGS) entry which is preliminary data.</text>
</comment>
<dbReference type="AlphaFoldDB" id="M6BG27"/>
<sequence>MLRMYFVVPDMKILPIGSFLILLFFFQCKLEKNLESLEHAVTQLNVLFSLAKQYSSLQLAPLKKFSKDSNAETQQHWLENDRTLKSPAFLFNTAAYLNISSTTYDAKVTNLEF</sequence>
<reference evidence="1 2" key="1">
    <citation type="submission" date="2013-01" db="EMBL/GenBank/DDBJ databases">
        <authorList>
            <person name="Harkins D.M."/>
            <person name="Durkin A.S."/>
            <person name="Brinkac L.M."/>
            <person name="Haft D.H."/>
            <person name="Selengut J.D."/>
            <person name="Sanka R."/>
            <person name="DePew J."/>
            <person name="Purushe J."/>
            <person name="Galloway R.L."/>
            <person name="Vinetz J.M."/>
            <person name="Sutton G.G."/>
            <person name="Nierman W.C."/>
            <person name="Fouts D.E."/>
        </authorList>
    </citation>
    <scope>NUCLEOTIDE SEQUENCE [LARGE SCALE GENOMIC DNA]</scope>
    <source>
        <strain evidence="1 2">Sponselee CDC</strain>
    </source>
</reference>
<dbReference type="PATRIC" id="fig|1218567.3.peg.4292"/>
<evidence type="ECO:0000313" key="1">
    <source>
        <dbReference type="EMBL" id="EMJ77511.1"/>
    </source>
</evidence>
<dbReference type="Proteomes" id="UP000011873">
    <property type="component" value="Unassembled WGS sequence"/>
</dbReference>
<accession>M6BG27</accession>
<proteinExistence type="predicted"/>
<name>M6BG27_LEPBO</name>
<dbReference type="EMBL" id="ANMU01000182">
    <property type="protein sequence ID" value="EMJ77511.1"/>
    <property type="molecule type" value="Genomic_DNA"/>
</dbReference>
<gene>
    <name evidence="1" type="ORF">LEP1GSC016_0008</name>
</gene>
<organism evidence="1 2">
    <name type="scientific">Leptospira borgpetersenii serovar Hardjo-bovis str. Sponselee</name>
    <dbReference type="NCBI Taxonomy" id="1303729"/>
    <lineage>
        <taxon>Bacteria</taxon>
        <taxon>Pseudomonadati</taxon>
        <taxon>Spirochaetota</taxon>
        <taxon>Spirochaetia</taxon>
        <taxon>Leptospirales</taxon>
        <taxon>Leptospiraceae</taxon>
        <taxon>Leptospira</taxon>
    </lineage>
</organism>
<protein>
    <submittedName>
        <fullName evidence="1">Uncharacterized protein</fullName>
    </submittedName>
</protein>